<name>A0AAN6QAM3_9PEZI</name>
<organism evidence="2 3">
    <name type="scientific">Parathielavia hyrcaniae</name>
    <dbReference type="NCBI Taxonomy" id="113614"/>
    <lineage>
        <taxon>Eukaryota</taxon>
        <taxon>Fungi</taxon>
        <taxon>Dikarya</taxon>
        <taxon>Ascomycota</taxon>
        <taxon>Pezizomycotina</taxon>
        <taxon>Sordariomycetes</taxon>
        <taxon>Sordariomycetidae</taxon>
        <taxon>Sordariales</taxon>
        <taxon>Chaetomiaceae</taxon>
        <taxon>Parathielavia</taxon>
    </lineage>
</organism>
<dbReference type="EMBL" id="MU863625">
    <property type="protein sequence ID" value="KAK4105259.1"/>
    <property type="molecule type" value="Genomic_DNA"/>
</dbReference>
<proteinExistence type="predicted"/>
<sequence length="803" mass="90737">MKKEEEPWKGLAPAQPDRNFAWKTCEGKHKRIRVAPKQQAVDDGFTYAREIRARLEQALDDIEAGHATAFDLMGGNEIRAWIDDMADVELSNSRPEILVGVAGATGAGKMSLLNALLEYPELLPSSSADAATATKGSRVSSYIRFRTEEAVVGELSDVLTAFKERKELRTQEFETEDARAEAIDVLNEIISKSINKVCAVWSLDECDIEDKEHTVESIISNNAHVVDLLGTTLRICSDEAEDFANEIKPYLDSTATPDGIMAWPLIEEVRLFVRSEILKHGIISVDLPGLSDMVADRSAIAKAYYQKLFIMTIVTPAIRAVAEKTAIQLTSNYQELRMQLDSKYTKDSFCVVASKIDDLDVDAFCKGDKEARRDAQLQADVVSNKTTLNEFNETSKELRTTERKIETSIRKFAALTRQINRYRRDGSERSRRLQTERKALMTEQKSLQNLTKSLSNDAAQLNRALATLESRTKFRCVGLRNQFIKNRFQEDFARRQRQGSQAAEHNNGMHDGAFETFPVSASAFSDLLKGKKTKIGFPSKLYTGMPRLRRWLEDAVLVHREGHLDRVLSGLQRLHDGIRIWSDDNSRGMVHFSRKDVERLLQCSHAKCLQSLTAALTRRADNVQHSNPLRNKDDKLASCGPLAVQTAGRWVYKYPDEPNSTQNIHWKVYDAILKKDGGPYHSSKSSGPYYDFPLSFLVEDWVEFFHVKLLKEGDPLVAEATDIWGQYMNEVGQHIQATSPDIYPYFKATGKTMFVIQLELCNKIMTVIKSISEDASQIHPLFIDALRRGLKAHFTRTLRITGE</sequence>
<keyword evidence="3" id="KW-1185">Reference proteome</keyword>
<evidence type="ECO:0000313" key="3">
    <source>
        <dbReference type="Proteomes" id="UP001305647"/>
    </source>
</evidence>
<dbReference type="Pfam" id="PF00350">
    <property type="entry name" value="Dynamin_N"/>
    <property type="match status" value="1"/>
</dbReference>
<dbReference type="PANTHER" id="PTHR36681:SF3">
    <property type="entry name" value="NUCLEAR GTPASE, GERMINAL CENTER-ASSOCIATED, TANDEM DUPLICATE 3"/>
    <property type="match status" value="1"/>
</dbReference>
<feature type="domain" description="Dynamin N-terminal" evidence="1">
    <location>
        <begin position="99"/>
        <end position="334"/>
    </location>
</feature>
<dbReference type="InterPro" id="IPR045063">
    <property type="entry name" value="Dynamin_N"/>
</dbReference>
<dbReference type="InterPro" id="IPR027417">
    <property type="entry name" value="P-loop_NTPase"/>
</dbReference>
<dbReference type="Gene3D" id="3.40.50.300">
    <property type="entry name" value="P-loop containing nucleotide triphosphate hydrolases"/>
    <property type="match status" value="1"/>
</dbReference>
<gene>
    <name evidence="2" type="ORF">N658DRAFT_482787</name>
</gene>
<dbReference type="AlphaFoldDB" id="A0AAN6QAM3"/>
<reference evidence="2" key="1">
    <citation type="journal article" date="2023" name="Mol. Phylogenet. Evol.">
        <title>Genome-scale phylogeny and comparative genomics of the fungal order Sordariales.</title>
        <authorList>
            <person name="Hensen N."/>
            <person name="Bonometti L."/>
            <person name="Westerberg I."/>
            <person name="Brannstrom I.O."/>
            <person name="Guillou S."/>
            <person name="Cros-Aarteil S."/>
            <person name="Calhoun S."/>
            <person name="Haridas S."/>
            <person name="Kuo A."/>
            <person name="Mondo S."/>
            <person name="Pangilinan J."/>
            <person name="Riley R."/>
            <person name="LaButti K."/>
            <person name="Andreopoulos B."/>
            <person name="Lipzen A."/>
            <person name="Chen C."/>
            <person name="Yan M."/>
            <person name="Daum C."/>
            <person name="Ng V."/>
            <person name="Clum A."/>
            <person name="Steindorff A."/>
            <person name="Ohm R.A."/>
            <person name="Martin F."/>
            <person name="Silar P."/>
            <person name="Natvig D.O."/>
            <person name="Lalanne C."/>
            <person name="Gautier V."/>
            <person name="Ament-Velasquez S.L."/>
            <person name="Kruys A."/>
            <person name="Hutchinson M.I."/>
            <person name="Powell A.J."/>
            <person name="Barry K."/>
            <person name="Miller A.N."/>
            <person name="Grigoriev I.V."/>
            <person name="Debuchy R."/>
            <person name="Gladieux P."/>
            <person name="Hiltunen Thoren M."/>
            <person name="Johannesson H."/>
        </authorList>
    </citation>
    <scope>NUCLEOTIDE SEQUENCE</scope>
    <source>
        <strain evidence="2">CBS 757.83</strain>
    </source>
</reference>
<accession>A0AAN6QAM3</accession>
<reference evidence="2" key="2">
    <citation type="submission" date="2023-05" db="EMBL/GenBank/DDBJ databases">
        <authorList>
            <consortium name="Lawrence Berkeley National Laboratory"/>
            <person name="Steindorff A."/>
            <person name="Hensen N."/>
            <person name="Bonometti L."/>
            <person name="Westerberg I."/>
            <person name="Brannstrom I.O."/>
            <person name="Guillou S."/>
            <person name="Cros-Aarteil S."/>
            <person name="Calhoun S."/>
            <person name="Haridas S."/>
            <person name="Kuo A."/>
            <person name="Mondo S."/>
            <person name="Pangilinan J."/>
            <person name="Riley R."/>
            <person name="Labutti K."/>
            <person name="Andreopoulos B."/>
            <person name="Lipzen A."/>
            <person name="Chen C."/>
            <person name="Yanf M."/>
            <person name="Daum C."/>
            <person name="Ng V."/>
            <person name="Clum A."/>
            <person name="Ohm R."/>
            <person name="Martin F."/>
            <person name="Silar P."/>
            <person name="Natvig D."/>
            <person name="Lalanne C."/>
            <person name="Gautier V."/>
            <person name="Ament-Velasquez S.L."/>
            <person name="Kruys A."/>
            <person name="Hutchinson M.I."/>
            <person name="Powell A.J."/>
            <person name="Barry K."/>
            <person name="Miller A.N."/>
            <person name="Grigoriev I.V."/>
            <person name="Debuchy R."/>
            <person name="Gladieux P."/>
            <person name="Thoren M.H."/>
            <person name="Johannesson H."/>
        </authorList>
    </citation>
    <scope>NUCLEOTIDE SEQUENCE</scope>
    <source>
        <strain evidence="2">CBS 757.83</strain>
    </source>
</reference>
<dbReference type="SUPFAM" id="SSF52540">
    <property type="entry name" value="P-loop containing nucleoside triphosphate hydrolases"/>
    <property type="match status" value="1"/>
</dbReference>
<evidence type="ECO:0000259" key="1">
    <source>
        <dbReference type="Pfam" id="PF00350"/>
    </source>
</evidence>
<dbReference type="Proteomes" id="UP001305647">
    <property type="component" value="Unassembled WGS sequence"/>
</dbReference>
<evidence type="ECO:0000313" key="2">
    <source>
        <dbReference type="EMBL" id="KAK4105259.1"/>
    </source>
</evidence>
<comment type="caution">
    <text evidence="2">The sequence shown here is derived from an EMBL/GenBank/DDBJ whole genome shotgun (WGS) entry which is preliminary data.</text>
</comment>
<dbReference type="PANTHER" id="PTHR36681">
    <property type="entry name" value="NUCLEAR GTPASE, GERMINAL CENTER-ASSOCIATED, TANDEM DUPLICATE 3"/>
    <property type="match status" value="1"/>
</dbReference>
<protein>
    <recommendedName>
        <fullName evidence="1">Dynamin N-terminal domain-containing protein</fullName>
    </recommendedName>
</protein>